<dbReference type="PROSITE" id="PS50043">
    <property type="entry name" value="HTH_LUXR_2"/>
    <property type="match status" value="1"/>
</dbReference>
<dbReference type="PATRIC" id="fig|226910.6.peg.2433"/>
<dbReference type="AlphaFoldDB" id="A0A0C2IG30"/>
<dbReference type="InterPro" id="IPR036693">
    <property type="entry name" value="TF_LuxR_autoind-bd_dom_sf"/>
</dbReference>
<dbReference type="Pfam" id="PF03472">
    <property type="entry name" value="Autoind_bind"/>
    <property type="match status" value="1"/>
</dbReference>
<gene>
    <name evidence="5" type="ORF">UCMB321_2444</name>
</gene>
<keyword evidence="1" id="KW-0805">Transcription regulation</keyword>
<dbReference type="GO" id="GO:0003677">
    <property type="term" value="F:DNA binding"/>
    <property type="evidence" value="ECO:0007669"/>
    <property type="project" value="UniProtKB-KW"/>
</dbReference>
<evidence type="ECO:0000313" key="5">
    <source>
        <dbReference type="EMBL" id="KIH83862.1"/>
    </source>
</evidence>
<dbReference type="InterPro" id="IPR016032">
    <property type="entry name" value="Sig_transdc_resp-reg_C-effctor"/>
</dbReference>
<reference evidence="5 6" key="1">
    <citation type="submission" date="2015-01" db="EMBL/GenBank/DDBJ databases">
        <title>Complete genome of Pseudomonas batumici UCM B-321 producer of the batumin antibiotic with strong antistaphilococcal and potential anticancer activity.</title>
        <authorList>
            <person name="Klochko V.V."/>
            <person name="Zelena L.B."/>
            <person name="Elena K.A."/>
            <person name="Reva O.N."/>
        </authorList>
    </citation>
    <scope>NUCLEOTIDE SEQUENCE [LARGE SCALE GENOMIC DNA]</scope>
    <source>
        <strain evidence="5 6">UCM B-321</strain>
    </source>
</reference>
<name>A0A0C2IG30_9PSED</name>
<dbReference type="PANTHER" id="PTHR44688:SF16">
    <property type="entry name" value="DNA-BINDING TRANSCRIPTIONAL ACTIVATOR DEVR_DOSR"/>
    <property type="match status" value="1"/>
</dbReference>
<dbReference type="PANTHER" id="PTHR44688">
    <property type="entry name" value="DNA-BINDING TRANSCRIPTIONAL ACTIVATOR DEVR_DOSR"/>
    <property type="match status" value="1"/>
</dbReference>
<feature type="domain" description="HTH luxR-type" evidence="4">
    <location>
        <begin position="91"/>
        <end position="156"/>
    </location>
</feature>
<dbReference type="InterPro" id="IPR036388">
    <property type="entry name" value="WH-like_DNA-bd_sf"/>
</dbReference>
<proteinExistence type="predicted"/>
<dbReference type="SMART" id="SM00421">
    <property type="entry name" value="HTH_LUXR"/>
    <property type="match status" value="1"/>
</dbReference>
<sequence length="158" mass="17879">MANVAITSQPFFWAAVNDRSHAPNRVFEQSARYGIDQGFSIPVHDPGSAFGSLHLPCVEGDPDFDRIVQSNMFLIKAIGTIAHQYRPIEASQEELLSLSPREIEFLHWLALGKNYQEIGLIMNITERTVKFYAKKITEKMGCTNVKQAMVKAIRHNIF</sequence>
<accession>A0A0C2IG30</accession>
<evidence type="ECO:0000256" key="1">
    <source>
        <dbReference type="ARBA" id="ARBA00023015"/>
    </source>
</evidence>
<dbReference type="STRING" id="226910.UCMB321_2444"/>
<dbReference type="Gene3D" id="3.30.450.80">
    <property type="entry name" value="Transcription factor LuxR-like, autoinducer-binding domain"/>
    <property type="match status" value="1"/>
</dbReference>
<evidence type="ECO:0000313" key="6">
    <source>
        <dbReference type="Proteomes" id="UP000031535"/>
    </source>
</evidence>
<dbReference type="InterPro" id="IPR005143">
    <property type="entry name" value="TF_LuxR_autoind-bd_dom"/>
</dbReference>
<dbReference type="Pfam" id="PF00196">
    <property type="entry name" value="GerE"/>
    <property type="match status" value="1"/>
</dbReference>
<dbReference type="GO" id="GO:0006355">
    <property type="term" value="P:regulation of DNA-templated transcription"/>
    <property type="evidence" value="ECO:0007669"/>
    <property type="project" value="InterPro"/>
</dbReference>
<dbReference type="CDD" id="cd06170">
    <property type="entry name" value="LuxR_C_like"/>
    <property type="match status" value="1"/>
</dbReference>
<keyword evidence="6" id="KW-1185">Reference proteome</keyword>
<keyword evidence="2" id="KW-0238">DNA-binding</keyword>
<dbReference type="PRINTS" id="PR00038">
    <property type="entry name" value="HTHLUXR"/>
</dbReference>
<organism evidence="5 6">
    <name type="scientific">Pseudomonas batumici</name>
    <dbReference type="NCBI Taxonomy" id="226910"/>
    <lineage>
        <taxon>Bacteria</taxon>
        <taxon>Pseudomonadati</taxon>
        <taxon>Pseudomonadota</taxon>
        <taxon>Gammaproteobacteria</taxon>
        <taxon>Pseudomonadales</taxon>
        <taxon>Pseudomonadaceae</taxon>
        <taxon>Pseudomonas</taxon>
    </lineage>
</organism>
<keyword evidence="3" id="KW-0804">Transcription</keyword>
<evidence type="ECO:0000259" key="4">
    <source>
        <dbReference type="PROSITE" id="PS50043"/>
    </source>
</evidence>
<dbReference type="InterPro" id="IPR000792">
    <property type="entry name" value="Tscrpt_reg_LuxR_C"/>
</dbReference>
<dbReference type="SUPFAM" id="SSF46894">
    <property type="entry name" value="C-terminal effector domain of the bipartite response regulators"/>
    <property type="match status" value="1"/>
</dbReference>
<evidence type="ECO:0000256" key="2">
    <source>
        <dbReference type="ARBA" id="ARBA00023125"/>
    </source>
</evidence>
<dbReference type="SUPFAM" id="SSF75516">
    <property type="entry name" value="Pheromone-binding domain of LuxR-like quorum-sensing transcription factors"/>
    <property type="match status" value="1"/>
</dbReference>
<dbReference type="Gene3D" id="1.10.10.10">
    <property type="entry name" value="Winged helix-like DNA-binding domain superfamily/Winged helix DNA-binding domain"/>
    <property type="match status" value="1"/>
</dbReference>
<evidence type="ECO:0000256" key="3">
    <source>
        <dbReference type="ARBA" id="ARBA00023163"/>
    </source>
</evidence>
<protein>
    <submittedName>
        <fullName evidence="5">Quorum-sensing transcriptional activator YpeR</fullName>
    </submittedName>
</protein>
<dbReference type="EMBL" id="JXDG01000032">
    <property type="protein sequence ID" value="KIH83862.1"/>
    <property type="molecule type" value="Genomic_DNA"/>
</dbReference>
<dbReference type="Proteomes" id="UP000031535">
    <property type="component" value="Unassembled WGS sequence"/>
</dbReference>
<comment type="caution">
    <text evidence="5">The sequence shown here is derived from an EMBL/GenBank/DDBJ whole genome shotgun (WGS) entry which is preliminary data.</text>
</comment>